<name>A0ABT7Y354_9VIBR</name>
<proteinExistence type="predicted"/>
<evidence type="ECO:0000313" key="2">
    <source>
        <dbReference type="EMBL" id="MDN2482194.1"/>
    </source>
</evidence>
<gene>
    <name evidence="2" type="ORF">QWJ08_12505</name>
</gene>
<feature type="chain" id="PRO_5045605221" evidence="1">
    <location>
        <begin position="21"/>
        <end position="159"/>
    </location>
</feature>
<dbReference type="Proteomes" id="UP001169719">
    <property type="component" value="Unassembled WGS sequence"/>
</dbReference>
<accession>A0ABT7Y354</accession>
<dbReference type="EMBL" id="JAUEOZ010000001">
    <property type="protein sequence ID" value="MDN2482194.1"/>
    <property type="molecule type" value="Genomic_DNA"/>
</dbReference>
<dbReference type="Pfam" id="PF11075">
    <property type="entry name" value="DUF2780"/>
    <property type="match status" value="1"/>
</dbReference>
<sequence length="159" mass="16110">MKATTFVCTSLLVFSSSSFAFLDSLDSSDKESANDLMGMASSAMSDSASSPLSDLLSSQLSVSPEQAATGSGALLSLAQSQLSSDNSSELMSLIPGLSEIGGVSSMLGSIENLDAVTSAFEAVGLDASMVSQFAPVILGYLTDQGASEGLLSSLGSLWQ</sequence>
<organism evidence="2 3">
    <name type="scientific">Vibrio agarivorans</name>
    <dbReference type="NCBI Taxonomy" id="153622"/>
    <lineage>
        <taxon>Bacteria</taxon>
        <taxon>Pseudomonadati</taxon>
        <taxon>Pseudomonadota</taxon>
        <taxon>Gammaproteobacteria</taxon>
        <taxon>Vibrionales</taxon>
        <taxon>Vibrionaceae</taxon>
        <taxon>Vibrio</taxon>
    </lineage>
</organism>
<dbReference type="RefSeq" id="WP_289962224.1">
    <property type="nucleotide sequence ID" value="NZ_JAUEOZ010000001.1"/>
</dbReference>
<dbReference type="InterPro" id="IPR021302">
    <property type="entry name" value="DUF2780_VcgC/VcgE"/>
</dbReference>
<protein>
    <submittedName>
        <fullName evidence="2">DUF2780 domain-containing protein</fullName>
    </submittedName>
</protein>
<evidence type="ECO:0000313" key="3">
    <source>
        <dbReference type="Proteomes" id="UP001169719"/>
    </source>
</evidence>
<reference evidence="2" key="1">
    <citation type="submission" date="2024-05" db="EMBL/GenBank/DDBJ databases">
        <title>Genome Sequences of Four Agar- Degrading Marine Bacteria.</title>
        <authorList>
            <person name="Phillips E.K."/>
            <person name="Shaffer J.C."/>
            <person name="Henson M.W."/>
            <person name="Temperton B."/>
            <person name="Thrash C.J."/>
            <person name="Martin M.O."/>
        </authorList>
    </citation>
    <scope>NUCLEOTIDE SEQUENCE</scope>
    <source>
        <strain evidence="2">EKP203</strain>
    </source>
</reference>
<evidence type="ECO:0000256" key="1">
    <source>
        <dbReference type="SAM" id="SignalP"/>
    </source>
</evidence>
<keyword evidence="1" id="KW-0732">Signal</keyword>
<feature type="signal peptide" evidence="1">
    <location>
        <begin position="1"/>
        <end position="20"/>
    </location>
</feature>
<comment type="caution">
    <text evidence="2">The sequence shown here is derived from an EMBL/GenBank/DDBJ whole genome shotgun (WGS) entry which is preliminary data.</text>
</comment>
<keyword evidence="3" id="KW-1185">Reference proteome</keyword>